<evidence type="ECO:0000313" key="1">
    <source>
        <dbReference type="EnsemblProtists" id="EOD23860"/>
    </source>
</evidence>
<dbReference type="RefSeq" id="XP_005776289.1">
    <property type="nucleotide sequence ID" value="XM_005776232.1"/>
</dbReference>
<organism evidence="1 2">
    <name type="scientific">Emiliania huxleyi (strain CCMP1516)</name>
    <dbReference type="NCBI Taxonomy" id="280463"/>
    <lineage>
        <taxon>Eukaryota</taxon>
        <taxon>Haptista</taxon>
        <taxon>Haptophyta</taxon>
        <taxon>Prymnesiophyceae</taxon>
        <taxon>Isochrysidales</taxon>
        <taxon>Noelaerhabdaceae</taxon>
        <taxon>Emiliania</taxon>
    </lineage>
</organism>
<dbReference type="AlphaFoldDB" id="A0A0D3JK25"/>
<dbReference type="HOGENOM" id="CLU_995469_0_0_1"/>
<dbReference type="PaxDb" id="2903-EOD23860"/>
<dbReference type="Proteomes" id="UP000013827">
    <property type="component" value="Unassembled WGS sequence"/>
</dbReference>
<keyword evidence="2" id="KW-1185">Reference proteome</keyword>
<dbReference type="KEGG" id="ehx:EMIHUDRAFT_239008"/>
<evidence type="ECO:0000313" key="2">
    <source>
        <dbReference type="Proteomes" id="UP000013827"/>
    </source>
</evidence>
<sequence>MPPDDAAEAHSAAARAERAAVADAARAAALQVADAARQSYERGKAVAASLCAAIADTDAKASAAEALCERRGAELSAERLTELARREGEDARRRLEEVATRGWELAGRMAAAAAANAALWDEGSSGSNGQARNGWLPGRGTPGLDAAASAGLRKLREVPASTVSSAAVSERGMEALWEVIEAAAAQLLGVAVEAAEERLRGAASITAASDALLSELAAAEEAQAAGEAEARTLRSRLSVAALAAAAEGEVSAALRADLDRERARLKREFCAVHSALADEQASACALQFEMAAASQVTIPTKNHA</sequence>
<proteinExistence type="predicted"/>
<protein>
    <submittedName>
        <fullName evidence="1">Uncharacterized protein</fullName>
    </submittedName>
</protein>
<name>A0A0D3JK25_EMIH1</name>
<dbReference type="EnsemblProtists" id="EOD23860">
    <property type="protein sequence ID" value="EOD23860"/>
    <property type="gene ID" value="EMIHUDRAFT_239008"/>
</dbReference>
<reference evidence="1" key="2">
    <citation type="submission" date="2024-10" db="UniProtKB">
        <authorList>
            <consortium name="EnsemblProtists"/>
        </authorList>
    </citation>
    <scope>IDENTIFICATION</scope>
</reference>
<dbReference type="GeneID" id="17269404"/>
<accession>A0A0D3JK25</accession>
<reference evidence="2" key="1">
    <citation type="journal article" date="2013" name="Nature">
        <title>Pan genome of the phytoplankton Emiliania underpins its global distribution.</title>
        <authorList>
            <person name="Read B.A."/>
            <person name="Kegel J."/>
            <person name="Klute M.J."/>
            <person name="Kuo A."/>
            <person name="Lefebvre S.C."/>
            <person name="Maumus F."/>
            <person name="Mayer C."/>
            <person name="Miller J."/>
            <person name="Monier A."/>
            <person name="Salamov A."/>
            <person name="Young J."/>
            <person name="Aguilar M."/>
            <person name="Claverie J.M."/>
            <person name="Frickenhaus S."/>
            <person name="Gonzalez K."/>
            <person name="Herman E.K."/>
            <person name="Lin Y.C."/>
            <person name="Napier J."/>
            <person name="Ogata H."/>
            <person name="Sarno A.F."/>
            <person name="Shmutz J."/>
            <person name="Schroeder D."/>
            <person name="de Vargas C."/>
            <person name="Verret F."/>
            <person name="von Dassow P."/>
            <person name="Valentin K."/>
            <person name="Van de Peer Y."/>
            <person name="Wheeler G."/>
            <person name="Dacks J.B."/>
            <person name="Delwiche C.F."/>
            <person name="Dyhrman S.T."/>
            <person name="Glockner G."/>
            <person name="John U."/>
            <person name="Richards T."/>
            <person name="Worden A.Z."/>
            <person name="Zhang X."/>
            <person name="Grigoriev I.V."/>
            <person name="Allen A.E."/>
            <person name="Bidle K."/>
            <person name="Borodovsky M."/>
            <person name="Bowler C."/>
            <person name="Brownlee C."/>
            <person name="Cock J.M."/>
            <person name="Elias M."/>
            <person name="Gladyshev V.N."/>
            <person name="Groth M."/>
            <person name="Guda C."/>
            <person name="Hadaegh A."/>
            <person name="Iglesias-Rodriguez M.D."/>
            <person name="Jenkins J."/>
            <person name="Jones B.M."/>
            <person name="Lawson T."/>
            <person name="Leese F."/>
            <person name="Lindquist E."/>
            <person name="Lobanov A."/>
            <person name="Lomsadze A."/>
            <person name="Malik S.B."/>
            <person name="Marsh M.E."/>
            <person name="Mackinder L."/>
            <person name="Mock T."/>
            <person name="Mueller-Roeber B."/>
            <person name="Pagarete A."/>
            <person name="Parker M."/>
            <person name="Probert I."/>
            <person name="Quesneville H."/>
            <person name="Raines C."/>
            <person name="Rensing S.A."/>
            <person name="Riano-Pachon D.M."/>
            <person name="Richier S."/>
            <person name="Rokitta S."/>
            <person name="Shiraiwa Y."/>
            <person name="Soanes D.M."/>
            <person name="van der Giezen M."/>
            <person name="Wahlund T.M."/>
            <person name="Williams B."/>
            <person name="Wilson W."/>
            <person name="Wolfe G."/>
            <person name="Wurch L.L."/>
        </authorList>
    </citation>
    <scope>NUCLEOTIDE SEQUENCE</scope>
</reference>